<keyword evidence="1" id="KW-0732">Signal</keyword>
<protein>
    <recommendedName>
        <fullName evidence="4">Antifreeze protein</fullName>
    </recommendedName>
</protein>
<sequence length="239" mass="23464">MRYMLLGLAIAAVASAATSESPTLTPGATCTGSAAYCAGTGTNIILRCDEGKLYAGNCIDNTGEPSQGALCNSFAANTATCSVIGSSETTSSSSVSTTSSSSVTVPLPSASCSGDVQYCAGENTNIILRCEDGVIIPGNCNDNTGEPTQGALCNSYAPSHATCSVVGSGSNSTTSVISYSTTIGPITTTTVATSTPTSNITVSVISPSAPVQTGAAAVKGLSWSDAILAFIVAGAGLGL</sequence>
<evidence type="ECO:0000256" key="1">
    <source>
        <dbReference type="SAM" id="SignalP"/>
    </source>
</evidence>
<dbReference type="OrthoDB" id="5426294at2759"/>
<feature type="signal peptide" evidence="1">
    <location>
        <begin position="1"/>
        <end position="16"/>
    </location>
</feature>
<evidence type="ECO:0000313" key="3">
    <source>
        <dbReference type="Proteomes" id="UP000664169"/>
    </source>
</evidence>
<proteinExistence type="predicted"/>
<feature type="chain" id="PRO_5034739850" description="Antifreeze protein" evidence="1">
    <location>
        <begin position="17"/>
        <end position="239"/>
    </location>
</feature>
<comment type="caution">
    <text evidence="2">The sequence shown here is derived from an EMBL/GenBank/DDBJ whole genome shotgun (WGS) entry which is preliminary data.</text>
</comment>
<name>A0A8H3EN19_9LECA</name>
<gene>
    <name evidence="2" type="ORF">GOMPHAMPRED_006111</name>
</gene>
<dbReference type="Proteomes" id="UP000664169">
    <property type="component" value="Unassembled WGS sequence"/>
</dbReference>
<dbReference type="AlphaFoldDB" id="A0A8H3EN19"/>
<evidence type="ECO:0000313" key="2">
    <source>
        <dbReference type="EMBL" id="CAF9908249.1"/>
    </source>
</evidence>
<dbReference type="EMBL" id="CAJPDQ010000004">
    <property type="protein sequence ID" value="CAF9908249.1"/>
    <property type="molecule type" value="Genomic_DNA"/>
</dbReference>
<keyword evidence="3" id="KW-1185">Reference proteome</keyword>
<organism evidence="2 3">
    <name type="scientific">Gomphillus americanus</name>
    <dbReference type="NCBI Taxonomy" id="1940652"/>
    <lineage>
        <taxon>Eukaryota</taxon>
        <taxon>Fungi</taxon>
        <taxon>Dikarya</taxon>
        <taxon>Ascomycota</taxon>
        <taxon>Pezizomycotina</taxon>
        <taxon>Lecanoromycetes</taxon>
        <taxon>OSLEUM clade</taxon>
        <taxon>Ostropomycetidae</taxon>
        <taxon>Ostropales</taxon>
        <taxon>Graphidaceae</taxon>
        <taxon>Gomphilloideae</taxon>
        <taxon>Gomphillus</taxon>
    </lineage>
</organism>
<evidence type="ECO:0008006" key="4">
    <source>
        <dbReference type="Google" id="ProtNLM"/>
    </source>
</evidence>
<reference evidence="2" key="1">
    <citation type="submission" date="2021-03" db="EMBL/GenBank/DDBJ databases">
        <authorList>
            <person name="Tagirdzhanova G."/>
        </authorList>
    </citation>
    <scope>NUCLEOTIDE SEQUENCE</scope>
</reference>
<accession>A0A8H3EN19</accession>